<dbReference type="InterPro" id="IPR024524">
    <property type="entry name" value="DUF3800"/>
</dbReference>
<organism evidence="2 3">
    <name type="scientific">Hansschlegelia zhihuaiae</name>
    <dbReference type="NCBI Taxonomy" id="405005"/>
    <lineage>
        <taxon>Bacteria</taxon>
        <taxon>Pseudomonadati</taxon>
        <taxon>Pseudomonadota</taxon>
        <taxon>Alphaproteobacteria</taxon>
        <taxon>Hyphomicrobiales</taxon>
        <taxon>Methylopilaceae</taxon>
        <taxon>Hansschlegelia</taxon>
    </lineage>
</organism>
<evidence type="ECO:0000256" key="1">
    <source>
        <dbReference type="SAM" id="MobiDB-lite"/>
    </source>
</evidence>
<sequence length="404" mass="44664">MSQSLAPPHPIWCDESGSTGNDLTNTDQPIFTYAAHDLTADQSAALVDRIRSTRVRPIQAVELKARGKTGLRKRDDWPEIARLTLEALDGHFLVTVMDKRLALAAKAFEYIFEPVLEDRSRIFYDRGLHIFVMEAIGRTIRDAGGPAEAVAAELRTFMTSFKPADAPLLFRNEPTLPPDAAVLGLLLRFARGYRDQIAARSVHLEASGIAHWILDLAATSFQSLLARGLGGRHGKVQVYCDESEPLEAMNDYFEAWIDRPDAVPIPGPGGRFVQLKLDMAGPIRFERSIDHAGLQLADVVAGATYEIYGDPAKNRLGELAPLVARHLHEDHMLPDAVAPDPSNPMVRTHMHILRLLAARAELRQDPLKGMDREYYAALKRFSRPAGRVGRKPRQDGPGGPKGRA</sequence>
<protein>
    <submittedName>
        <fullName evidence="2">DUF3800 domain-containing protein</fullName>
    </submittedName>
</protein>
<dbReference type="Proteomes" id="UP000289708">
    <property type="component" value="Unassembled WGS sequence"/>
</dbReference>
<gene>
    <name evidence="2" type="ORF">EK403_15760</name>
</gene>
<dbReference type="Pfam" id="PF12686">
    <property type="entry name" value="DUF3800"/>
    <property type="match status" value="1"/>
</dbReference>
<dbReference type="AlphaFoldDB" id="A0A4Q0MF54"/>
<proteinExistence type="predicted"/>
<comment type="caution">
    <text evidence="2">The sequence shown here is derived from an EMBL/GenBank/DDBJ whole genome shotgun (WGS) entry which is preliminary data.</text>
</comment>
<dbReference type="EMBL" id="RYFI01000015">
    <property type="protein sequence ID" value="RXF71516.1"/>
    <property type="molecule type" value="Genomic_DNA"/>
</dbReference>
<dbReference type="RefSeq" id="WP_128778413.1">
    <property type="nucleotide sequence ID" value="NZ_RYFI01000015.1"/>
</dbReference>
<feature type="region of interest" description="Disordered" evidence="1">
    <location>
        <begin position="384"/>
        <end position="404"/>
    </location>
</feature>
<evidence type="ECO:0000313" key="2">
    <source>
        <dbReference type="EMBL" id="RXF71516.1"/>
    </source>
</evidence>
<reference evidence="2 3" key="1">
    <citation type="submission" date="2018-12" db="EMBL/GenBank/DDBJ databases">
        <title>bacterium Hansschlegelia zhihuaiae S113.</title>
        <authorList>
            <person name="He J."/>
        </authorList>
    </citation>
    <scope>NUCLEOTIDE SEQUENCE [LARGE SCALE GENOMIC DNA]</scope>
    <source>
        <strain evidence="2 3">S 113</strain>
    </source>
</reference>
<evidence type="ECO:0000313" key="3">
    <source>
        <dbReference type="Proteomes" id="UP000289708"/>
    </source>
</evidence>
<dbReference type="OrthoDB" id="4071750at2"/>
<name>A0A4Q0MF54_9HYPH</name>
<accession>A0A4Q0MF54</accession>
<keyword evidence="3" id="KW-1185">Reference proteome</keyword>